<comment type="caution">
    <text evidence="2">The sequence shown here is derived from an EMBL/GenBank/DDBJ whole genome shotgun (WGS) entry which is preliminary data.</text>
</comment>
<reference evidence="2" key="1">
    <citation type="submission" date="2021-06" db="EMBL/GenBank/DDBJ databases">
        <authorList>
            <person name="Hodson N. C."/>
            <person name="Mongue J. A."/>
            <person name="Jaron S. K."/>
        </authorList>
    </citation>
    <scope>NUCLEOTIDE SEQUENCE</scope>
</reference>
<keyword evidence="3" id="KW-1185">Reference proteome</keyword>
<feature type="transmembrane region" description="Helical" evidence="1">
    <location>
        <begin position="85"/>
        <end position="104"/>
    </location>
</feature>
<keyword evidence="1" id="KW-0812">Transmembrane</keyword>
<keyword evidence="1" id="KW-1133">Transmembrane helix</keyword>
<name>A0A8J2P461_9HEXA</name>
<feature type="transmembrane region" description="Helical" evidence="1">
    <location>
        <begin position="146"/>
        <end position="167"/>
    </location>
</feature>
<feature type="transmembrane region" description="Helical" evidence="1">
    <location>
        <begin position="57"/>
        <end position="79"/>
    </location>
</feature>
<accession>A0A8J2P461</accession>
<proteinExistence type="predicted"/>
<dbReference type="EMBL" id="CAJVCH010193307">
    <property type="protein sequence ID" value="CAG7730384.1"/>
    <property type="molecule type" value="Genomic_DNA"/>
</dbReference>
<dbReference type="AlphaFoldDB" id="A0A8J2P461"/>
<evidence type="ECO:0000313" key="2">
    <source>
        <dbReference type="EMBL" id="CAG7730384.1"/>
    </source>
</evidence>
<protein>
    <submittedName>
        <fullName evidence="2">Uncharacterized protein</fullName>
    </submittedName>
</protein>
<sequence length="373" mass="42801">MLPFLSFGCAVICLILCFQIKLLLSYQDLPTIVGTFNIIIAKFAESYMKSGPPKKKILFIFQDLPTMFGSVLYYGYIVWTACDVIFVFGLPVVPILFVGYEILLEMSPGRKMYKTKSYLRSEMEILQEYRLLQVAFKRSLPFYSSLSLPGYQFLSTVTAVFSIYGAIRMDGLFAITLLGFAFLFLMAAVVVFSLLGKYNEVSTNLIRSWKARMVAPKKFFIPFFLMIVKIEATRAYVCPRDGWGHTFSRGSCCDSEPFFLGDGRAEFAEDCYKEPMDETLPYKENHWVFYECIVKKSLGGIALTEDSYVSMMTRNLSETKRTAILQFLKNDIGSLEPNESSSFRQKLKYLWKRYMDAEFSVCAVIIQDRCKKV</sequence>
<dbReference type="Proteomes" id="UP000708208">
    <property type="component" value="Unassembled WGS sequence"/>
</dbReference>
<evidence type="ECO:0000313" key="3">
    <source>
        <dbReference type="Proteomes" id="UP000708208"/>
    </source>
</evidence>
<keyword evidence="1" id="KW-0472">Membrane</keyword>
<feature type="transmembrane region" description="Helical" evidence="1">
    <location>
        <begin position="173"/>
        <end position="198"/>
    </location>
</feature>
<organism evidence="2 3">
    <name type="scientific">Allacma fusca</name>
    <dbReference type="NCBI Taxonomy" id="39272"/>
    <lineage>
        <taxon>Eukaryota</taxon>
        <taxon>Metazoa</taxon>
        <taxon>Ecdysozoa</taxon>
        <taxon>Arthropoda</taxon>
        <taxon>Hexapoda</taxon>
        <taxon>Collembola</taxon>
        <taxon>Symphypleona</taxon>
        <taxon>Sminthuridae</taxon>
        <taxon>Allacma</taxon>
    </lineage>
</organism>
<gene>
    <name evidence="2" type="ORF">AFUS01_LOCUS19032</name>
</gene>
<evidence type="ECO:0000256" key="1">
    <source>
        <dbReference type="SAM" id="Phobius"/>
    </source>
</evidence>